<feature type="region of interest" description="Disordered" evidence="1">
    <location>
        <begin position="48"/>
        <end position="90"/>
    </location>
</feature>
<comment type="caution">
    <text evidence="2">The sequence shown here is derived from an EMBL/GenBank/DDBJ whole genome shotgun (WGS) entry which is preliminary data.</text>
</comment>
<feature type="compositionally biased region" description="Polar residues" evidence="1">
    <location>
        <begin position="75"/>
        <end position="87"/>
    </location>
</feature>
<dbReference type="AlphaFoldDB" id="A0AA88VNB5"/>
<keyword evidence="3" id="KW-1185">Reference proteome</keyword>
<evidence type="ECO:0000256" key="1">
    <source>
        <dbReference type="SAM" id="MobiDB-lite"/>
    </source>
</evidence>
<reference evidence="2" key="1">
    <citation type="submission" date="2022-12" db="EMBL/GenBank/DDBJ databases">
        <title>Draft genome assemblies for two species of Escallonia (Escalloniales).</title>
        <authorList>
            <person name="Chanderbali A."/>
            <person name="Dervinis C."/>
            <person name="Anghel I."/>
            <person name="Soltis D."/>
            <person name="Soltis P."/>
            <person name="Zapata F."/>
        </authorList>
    </citation>
    <scope>NUCLEOTIDE SEQUENCE</scope>
    <source>
        <strain evidence="2">UCBG64.0493</strain>
        <tissue evidence="2">Leaf</tissue>
    </source>
</reference>
<name>A0AA88VNB5_9ASTE</name>
<protein>
    <submittedName>
        <fullName evidence="2">Uncharacterized protein</fullName>
    </submittedName>
</protein>
<sequence>MASAVALKRLVASNLLSRSLQPIRPVAGAASQSASRFFNTNAVRDYDEGDERDLDVDRRSDRALRSRRDFPPNPFSGNLTNTSSDGPQKSEAHCKLWVTLSLGHNISIQSGKRAV</sequence>
<dbReference type="Proteomes" id="UP001188597">
    <property type="component" value="Unassembled WGS sequence"/>
</dbReference>
<accession>A0AA88VNB5</accession>
<feature type="compositionally biased region" description="Basic and acidic residues" evidence="1">
    <location>
        <begin position="55"/>
        <end position="70"/>
    </location>
</feature>
<evidence type="ECO:0000313" key="3">
    <source>
        <dbReference type="Proteomes" id="UP001188597"/>
    </source>
</evidence>
<dbReference type="EMBL" id="JAVXUP010001512">
    <property type="protein sequence ID" value="KAK3010758.1"/>
    <property type="molecule type" value="Genomic_DNA"/>
</dbReference>
<proteinExistence type="predicted"/>
<gene>
    <name evidence="2" type="ORF">RJ639_012872</name>
</gene>
<organism evidence="2 3">
    <name type="scientific">Escallonia herrerae</name>
    <dbReference type="NCBI Taxonomy" id="1293975"/>
    <lineage>
        <taxon>Eukaryota</taxon>
        <taxon>Viridiplantae</taxon>
        <taxon>Streptophyta</taxon>
        <taxon>Embryophyta</taxon>
        <taxon>Tracheophyta</taxon>
        <taxon>Spermatophyta</taxon>
        <taxon>Magnoliopsida</taxon>
        <taxon>eudicotyledons</taxon>
        <taxon>Gunneridae</taxon>
        <taxon>Pentapetalae</taxon>
        <taxon>asterids</taxon>
        <taxon>campanulids</taxon>
        <taxon>Escalloniales</taxon>
        <taxon>Escalloniaceae</taxon>
        <taxon>Escallonia</taxon>
    </lineage>
</organism>
<evidence type="ECO:0000313" key="2">
    <source>
        <dbReference type="EMBL" id="KAK3010758.1"/>
    </source>
</evidence>